<evidence type="ECO:0000313" key="1">
    <source>
        <dbReference type="EMBL" id="CEL03702.1"/>
    </source>
</evidence>
<evidence type="ECO:0000313" key="2">
    <source>
        <dbReference type="Proteomes" id="UP000054771"/>
    </source>
</evidence>
<dbReference type="OMA" id="WVDSHER"/>
<protein>
    <submittedName>
        <fullName evidence="1">Uncharacterized protein</fullName>
    </submittedName>
</protein>
<dbReference type="AlphaFoldDB" id="A0A0U5FWL8"/>
<reference evidence="2" key="1">
    <citation type="journal article" date="2016" name="Genome Announc.">
        <title>Draft genome sequences of fungus Aspergillus calidoustus.</title>
        <authorList>
            <person name="Horn F."/>
            <person name="Linde J."/>
            <person name="Mattern D.J."/>
            <person name="Walther G."/>
            <person name="Guthke R."/>
            <person name="Scherlach K."/>
            <person name="Martin K."/>
            <person name="Brakhage A.A."/>
            <person name="Petzke L."/>
            <person name="Valiante V."/>
        </authorList>
    </citation>
    <scope>NUCLEOTIDE SEQUENCE [LARGE SCALE GENOMIC DNA]</scope>
    <source>
        <strain evidence="2">SF006504</strain>
    </source>
</reference>
<dbReference type="OrthoDB" id="4358442at2759"/>
<gene>
    <name evidence="1" type="ORF">ASPCAL04848</name>
</gene>
<proteinExistence type="predicted"/>
<organism evidence="1 2">
    <name type="scientific">Aspergillus calidoustus</name>
    <dbReference type="NCBI Taxonomy" id="454130"/>
    <lineage>
        <taxon>Eukaryota</taxon>
        <taxon>Fungi</taxon>
        <taxon>Dikarya</taxon>
        <taxon>Ascomycota</taxon>
        <taxon>Pezizomycotina</taxon>
        <taxon>Eurotiomycetes</taxon>
        <taxon>Eurotiomycetidae</taxon>
        <taxon>Eurotiales</taxon>
        <taxon>Aspergillaceae</taxon>
        <taxon>Aspergillus</taxon>
        <taxon>Aspergillus subgen. Nidulantes</taxon>
    </lineage>
</organism>
<name>A0A0U5FWL8_ASPCI</name>
<accession>A0A0U5FWL8</accession>
<keyword evidence="2" id="KW-1185">Reference proteome</keyword>
<dbReference type="Proteomes" id="UP000054771">
    <property type="component" value="Unassembled WGS sequence"/>
</dbReference>
<sequence length="275" mass="30183">MVYMHYITAKPADPGNYSSQSTWIALSPDRNTADTLFRILQDSEGKEVKLPGASSGGTTMTPTGVERLSPKLWVLQAKEGAQLLAALSDALAPQSTGDQDSVLSSVTGKIFLYPLQQNVNPGAALQPCDNEHDYISGHSFFIRRCGYPNTYWYCCGNLVCLSTTKRSRFCVSIAGGTRSIDTPLVDQDDVVVEWVDSHERKRVVVENNDWLSVRAHGSGTFRFSDFCRRFYLGNEGTGDNPDPSNLGTSLDVVCWSSKHAFQDSFELCYGVAPGD</sequence>
<dbReference type="EMBL" id="CDMC01000004">
    <property type="protein sequence ID" value="CEL03702.1"/>
    <property type="molecule type" value="Genomic_DNA"/>
</dbReference>